<dbReference type="InterPro" id="IPR032466">
    <property type="entry name" value="Metal_Hydrolase"/>
</dbReference>
<protein>
    <recommendedName>
        <fullName evidence="5">2-amino-3-carboxymuconate-6-semialdehyde decarboxylase</fullName>
        <ecNumber evidence="4">4.1.1.45</ecNumber>
    </recommendedName>
    <alternativeName>
        <fullName evidence="10">Picolinate carboxylase</fullName>
    </alternativeName>
</protein>
<evidence type="ECO:0000256" key="1">
    <source>
        <dbReference type="ARBA" id="ARBA00005079"/>
    </source>
</evidence>
<evidence type="ECO:0000313" key="12">
    <source>
        <dbReference type="EMBL" id="OOE12788.1"/>
    </source>
</evidence>
<reference evidence="12 13" key="1">
    <citation type="submission" date="2016-11" db="EMBL/GenBank/DDBJ databases">
        <authorList>
            <person name="Jaros S."/>
            <person name="Januszkiewicz K."/>
            <person name="Wedrychowicz H."/>
        </authorList>
    </citation>
    <scope>NUCLEOTIDE SEQUENCE [LARGE SCALE GENOMIC DNA]</scope>
    <source>
        <strain evidence="12 13">Con a/3</strain>
    </source>
</reference>
<dbReference type="RefSeq" id="WP_077363000.1">
    <property type="nucleotide sequence ID" value="NZ_MQMF01000002.1"/>
</dbReference>
<dbReference type="GO" id="GO:0046872">
    <property type="term" value="F:metal ion binding"/>
    <property type="evidence" value="ECO:0007669"/>
    <property type="project" value="UniProtKB-KW"/>
</dbReference>
<gene>
    <name evidence="12" type="ORF">UN64_12075</name>
</gene>
<evidence type="ECO:0000313" key="13">
    <source>
        <dbReference type="Proteomes" id="UP000188597"/>
    </source>
</evidence>
<evidence type="ECO:0000256" key="5">
    <source>
        <dbReference type="ARBA" id="ARBA00021214"/>
    </source>
</evidence>
<dbReference type="AlphaFoldDB" id="A0A1V3G8M2"/>
<evidence type="ECO:0000256" key="6">
    <source>
        <dbReference type="ARBA" id="ARBA00022723"/>
    </source>
</evidence>
<dbReference type="GO" id="GO:0001760">
    <property type="term" value="F:aminocarboxymuconate-semialdehyde decarboxylase activity"/>
    <property type="evidence" value="ECO:0007669"/>
    <property type="project" value="UniProtKB-EC"/>
</dbReference>
<evidence type="ECO:0000256" key="10">
    <source>
        <dbReference type="ARBA" id="ARBA00031120"/>
    </source>
</evidence>
<evidence type="ECO:0000256" key="9">
    <source>
        <dbReference type="ARBA" id="ARBA00023239"/>
    </source>
</evidence>
<dbReference type="Gene3D" id="3.20.20.140">
    <property type="entry name" value="Metal-dependent hydrolases"/>
    <property type="match status" value="1"/>
</dbReference>
<organism evidence="12 13">
    <name type="scientific">Fictibacillus arsenicus</name>
    <dbReference type="NCBI Taxonomy" id="255247"/>
    <lineage>
        <taxon>Bacteria</taxon>
        <taxon>Bacillati</taxon>
        <taxon>Bacillota</taxon>
        <taxon>Bacilli</taxon>
        <taxon>Bacillales</taxon>
        <taxon>Fictibacillaceae</taxon>
        <taxon>Fictibacillus</taxon>
    </lineage>
</organism>
<dbReference type="EMBL" id="MQMF01000002">
    <property type="protein sequence ID" value="OOE12788.1"/>
    <property type="molecule type" value="Genomic_DNA"/>
</dbReference>
<feature type="domain" description="Amidohydrolase-related" evidence="11">
    <location>
        <begin position="6"/>
        <end position="331"/>
    </location>
</feature>
<dbReference type="InterPro" id="IPR032465">
    <property type="entry name" value="ACMSD"/>
</dbReference>
<comment type="caution">
    <text evidence="12">The sequence shown here is derived from an EMBL/GenBank/DDBJ whole genome shotgun (WGS) entry which is preliminary data.</text>
</comment>
<proteinExistence type="inferred from homology"/>
<keyword evidence="6" id="KW-0479">Metal-binding</keyword>
<dbReference type="GO" id="GO:0005829">
    <property type="term" value="C:cytosol"/>
    <property type="evidence" value="ECO:0007669"/>
    <property type="project" value="TreeGrafter"/>
</dbReference>
<sequence>MEVLRIDFHTHIIPESFPDFAEKYGGERWPVLNRTCACGAAIMVGGKNFRDVTDQVWDPKKRIDDMDREGVDIQVLSPIPVTFSYWAPPEQAEAMARIQNDFIAETVNEYPDRFAGLGTVPMQDAETAIGEMDRCMNELGLHGIEIGTNVNGQNLDHPSFIEFFKKAEEWEVPLFIHPWETLGKERMPNHNFMYTIGMPSETALAAASLIWSGMMEKFPKLKICFAHGGGSFPYLIPRLDQGWHVWPHLRLTTHPPSHYAKQFYFDSLNYDPMNIRYMMERFGSDKIFMGSDYPFLLREVNPGKVLDETVDLTNEQRKAMLGGNAAAFLNLEKRKRGAAVASHSNTGGKA</sequence>
<dbReference type="GO" id="GO:0019748">
    <property type="term" value="P:secondary metabolic process"/>
    <property type="evidence" value="ECO:0007669"/>
    <property type="project" value="TreeGrafter"/>
</dbReference>
<dbReference type="PANTHER" id="PTHR21240:SF27">
    <property type="entry name" value="2-AMINO-3-CARBOXYMUCONATE-6-SEMIALDEHYDE DECARBOXYLASE"/>
    <property type="match status" value="1"/>
</dbReference>
<keyword evidence="9" id="KW-0456">Lyase</keyword>
<evidence type="ECO:0000256" key="3">
    <source>
        <dbReference type="ARBA" id="ARBA00011245"/>
    </source>
</evidence>
<keyword evidence="7" id="KW-0210">Decarboxylase</keyword>
<dbReference type="GO" id="GO:0016787">
    <property type="term" value="F:hydrolase activity"/>
    <property type="evidence" value="ECO:0007669"/>
    <property type="project" value="InterPro"/>
</dbReference>
<evidence type="ECO:0000259" key="11">
    <source>
        <dbReference type="Pfam" id="PF04909"/>
    </source>
</evidence>
<comment type="pathway">
    <text evidence="1">Secondary metabolite metabolism; quinolate metabolism.</text>
</comment>
<dbReference type="EC" id="4.1.1.45" evidence="4"/>
<dbReference type="PANTHER" id="PTHR21240">
    <property type="entry name" value="2-AMINO-3-CARBOXYLMUCONATE-6-SEMIALDEHYDE DECARBOXYLASE"/>
    <property type="match status" value="1"/>
</dbReference>
<dbReference type="OrthoDB" id="9777673at2"/>
<dbReference type="Proteomes" id="UP000188597">
    <property type="component" value="Unassembled WGS sequence"/>
</dbReference>
<comment type="subunit">
    <text evidence="3">Monomer.</text>
</comment>
<evidence type="ECO:0000256" key="2">
    <source>
        <dbReference type="ARBA" id="ARBA00005871"/>
    </source>
</evidence>
<evidence type="ECO:0000256" key="4">
    <source>
        <dbReference type="ARBA" id="ARBA00012365"/>
    </source>
</evidence>
<comment type="similarity">
    <text evidence="2">Belongs to the metallo-dependent hydrolases superfamily. ACMSD family.</text>
</comment>
<evidence type="ECO:0000256" key="7">
    <source>
        <dbReference type="ARBA" id="ARBA00022793"/>
    </source>
</evidence>
<keyword evidence="8" id="KW-0862">Zinc</keyword>
<name>A0A1V3G8M2_9BACL</name>
<evidence type="ECO:0000256" key="8">
    <source>
        <dbReference type="ARBA" id="ARBA00022833"/>
    </source>
</evidence>
<dbReference type="InterPro" id="IPR006680">
    <property type="entry name" value="Amidohydro-rel"/>
</dbReference>
<accession>A0A1V3G8M2</accession>
<dbReference type="SUPFAM" id="SSF51556">
    <property type="entry name" value="Metallo-dependent hydrolases"/>
    <property type="match status" value="1"/>
</dbReference>
<dbReference type="Pfam" id="PF04909">
    <property type="entry name" value="Amidohydro_2"/>
    <property type="match status" value="1"/>
</dbReference>